<dbReference type="PIRSF" id="PIRSF001235">
    <property type="entry name" value="Amidase_carbamoylase"/>
    <property type="match status" value="1"/>
</dbReference>
<dbReference type="Gene3D" id="3.40.630.10">
    <property type="entry name" value="Zn peptidases"/>
    <property type="match status" value="1"/>
</dbReference>
<organism evidence="3 4">
    <name type="scientific">Planococcus wigleyi</name>
    <dbReference type="NCBI Taxonomy" id="2762216"/>
    <lineage>
        <taxon>Bacteria</taxon>
        <taxon>Bacillati</taxon>
        <taxon>Bacillota</taxon>
        <taxon>Bacilli</taxon>
        <taxon>Bacillales</taxon>
        <taxon>Caryophanaceae</taxon>
        <taxon>Planococcus</taxon>
    </lineage>
</organism>
<dbReference type="PANTHER" id="PTHR32494:SF5">
    <property type="entry name" value="ALLANTOATE AMIDOHYDROLASE"/>
    <property type="match status" value="1"/>
</dbReference>
<dbReference type="SUPFAM" id="SSF55031">
    <property type="entry name" value="Bacterial exopeptidase dimerisation domain"/>
    <property type="match status" value="1"/>
</dbReference>
<dbReference type="Proteomes" id="UP000658980">
    <property type="component" value="Unassembled WGS sequence"/>
</dbReference>
<keyword evidence="2 3" id="KW-0378">Hydrolase</keyword>
<accession>A0ABR8WHC9</accession>
<dbReference type="RefSeq" id="WP_191716274.1">
    <property type="nucleotide sequence ID" value="NZ_JACSPU010000005.1"/>
</dbReference>
<proteinExistence type="inferred from homology"/>
<keyword evidence="4" id="KW-1185">Reference proteome</keyword>
<sequence>MKVNNQRLMELLAEVNQISSDGEGITRLAYTEQEQTALDWFIEKCRQYAIRTHRDAIGNVFGTIGPESGNGILIGSHLDSVRNGGEYDGALGVVAGLEVLITLAESGEPLDRPVTVVAFRGEEANILGGTFGSRAFCGQIQFDDDFIQRLANTPFTLQQVKETAGTEHYSNYLELHIEQGKKLEASSTDIGIVHAIAGIKRLDVTVHGEAAHSGTMGMNERDDALISTAKILLEFERIVKTFGEPNVGTVGELAVHPNLANVVPGQVDFTLEIRGTDIKMMREIADRFSSYASVHHKVTINPNIEKAPSDLSEKLIATTKQVCKETGVDYQVMMSGANHDANSLAAVMDSGLIFIPCLHGISHNPKEYAAPSNIEKGANVLLGSVLKLAAELN</sequence>
<reference evidence="3 4" key="1">
    <citation type="submission" date="2020-08" db="EMBL/GenBank/DDBJ databases">
        <title>A Genomic Blueprint of the Chicken Gut Microbiome.</title>
        <authorList>
            <person name="Gilroy R."/>
            <person name="Ravi A."/>
            <person name="Getino M."/>
            <person name="Pursley I."/>
            <person name="Horton D.L."/>
            <person name="Alikhan N.-F."/>
            <person name="Baker D."/>
            <person name="Gharbi K."/>
            <person name="Hall N."/>
            <person name="Watson M."/>
            <person name="Adriaenssens E.M."/>
            <person name="Foster-Nyarko E."/>
            <person name="Jarju S."/>
            <person name="Secka A."/>
            <person name="Antonio M."/>
            <person name="Oren A."/>
            <person name="Chaudhuri R."/>
            <person name="La Ragione R.M."/>
            <person name="Hildebrand F."/>
            <person name="Pallen M.J."/>
        </authorList>
    </citation>
    <scope>NUCLEOTIDE SEQUENCE [LARGE SCALE GENOMIC DNA]</scope>
    <source>
        <strain evidence="3 4">Sa1BUA13</strain>
    </source>
</reference>
<dbReference type="NCBIfam" id="TIGR01879">
    <property type="entry name" value="hydantase"/>
    <property type="match status" value="1"/>
</dbReference>
<name>A0ABR8WHC9_9BACL</name>
<evidence type="ECO:0000256" key="1">
    <source>
        <dbReference type="ARBA" id="ARBA00006153"/>
    </source>
</evidence>
<dbReference type="InterPro" id="IPR036264">
    <property type="entry name" value="Bact_exopeptidase_dim_dom"/>
</dbReference>
<dbReference type="SUPFAM" id="SSF53187">
    <property type="entry name" value="Zn-dependent exopeptidases"/>
    <property type="match status" value="1"/>
</dbReference>
<dbReference type="InterPro" id="IPR002933">
    <property type="entry name" value="Peptidase_M20"/>
</dbReference>
<evidence type="ECO:0000313" key="3">
    <source>
        <dbReference type="EMBL" id="MBD8016101.1"/>
    </source>
</evidence>
<comment type="caution">
    <text evidence="3">The sequence shown here is derived from an EMBL/GenBank/DDBJ whole genome shotgun (WGS) entry which is preliminary data.</text>
</comment>
<evidence type="ECO:0000256" key="2">
    <source>
        <dbReference type="ARBA" id="ARBA00022801"/>
    </source>
</evidence>
<dbReference type="GO" id="GO:0016787">
    <property type="term" value="F:hydrolase activity"/>
    <property type="evidence" value="ECO:0007669"/>
    <property type="project" value="UniProtKB-KW"/>
</dbReference>
<comment type="similarity">
    <text evidence="1">Belongs to the peptidase M20 family.</text>
</comment>
<evidence type="ECO:0000313" key="4">
    <source>
        <dbReference type="Proteomes" id="UP000658980"/>
    </source>
</evidence>
<gene>
    <name evidence="3" type="ORF">H9630_14825</name>
</gene>
<dbReference type="InterPro" id="IPR010158">
    <property type="entry name" value="Amidase_Cbmase"/>
</dbReference>
<dbReference type="EMBL" id="JACSPU010000005">
    <property type="protein sequence ID" value="MBD8016101.1"/>
    <property type="molecule type" value="Genomic_DNA"/>
</dbReference>
<dbReference type="PANTHER" id="PTHR32494">
    <property type="entry name" value="ALLANTOATE DEIMINASE-RELATED"/>
    <property type="match status" value="1"/>
</dbReference>
<dbReference type="Gene3D" id="3.30.70.360">
    <property type="match status" value="1"/>
</dbReference>
<dbReference type="Pfam" id="PF01546">
    <property type="entry name" value="Peptidase_M20"/>
    <property type="match status" value="1"/>
</dbReference>
<protein>
    <submittedName>
        <fullName evidence="3">Zn-dependent hydrolase</fullName>
    </submittedName>
</protein>